<reference evidence="4 5" key="1">
    <citation type="journal article" date="2014" name="Nature">
        <title>The genome of the recently domesticated crop plant sugar beet (Beta vulgaris).</title>
        <authorList>
            <person name="Dohm J.C."/>
            <person name="Minoche A.E."/>
            <person name="Holtgrawe D."/>
            <person name="Capella-Gutierrez S."/>
            <person name="Zakrzewski F."/>
            <person name="Tafer H."/>
            <person name="Rupp O."/>
            <person name="Sorensen T.R."/>
            <person name="Stracke R."/>
            <person name="Reinhardt R."/>
            <person name="Goesmann A."/>
            <person name="Kraft T."/>
            <person name="Schulz B."/>
            <person name="Stadler P.F."/>
            <person name="Schmidt T."/>
            <person name="Gabaldon T."/>
            <person name="Lehrach H."/>
            <person name="Weisshaar B."/>
            <person name="Himmelbauer H."/>
        </authorList>
    </citation>
    <scope>NUCLEOTIDE SEQUENCE [LARGE SCALE GENOMIC DNA]</scope>
    <source>
        <tissue evidence="4">Taproot</tissue>
    </source>
</reference>
<name>A0A0J8BAY2_BETVV</name>
<dbReference type="PROSITE" id="PS51671">
    <property type="entry name" value="ACT"/>
    <property type="match status" value="1"/>
</dbReference>
<dbReference type="Proteomes" id="UP000035740">
    <property type="component" value="Unassembled WGS sequence"/>
</dbReference>
<evidence type="ECO:0000256" key="1">
    <source>
        <dbReference type="ARBA" id="ARBA00022737"/>
    </source>
</evidence>
<gene>
    <name evidence="4" type="ORF">BVRB_4g096350</name>
</gene>
<dbReference type="GO" id="GO:0016597">
    <property type="term" value="F:amino acid binding"/>
    <property type="evidence" value="ECO:0007669"/>
    <property type="project" value="UniProtKB-UniRule"/>
</dbReference>
<dbReference type="SUPFAM" id="SSF55021">
    <property type="entry name" value="ACT-like"/>
    <property type="match status" value="1"/>
</dbReference>
<sequence>MLCNALLEAAIERRASDGLELELCIEDRVGLLSDITRIFRENRLAIQRAEISTKSGNAVDTFYVTDLTRNHVDPGTVDSIKQEIGQTILQIKHNSHQSPKPAQETTMSFMFGNFFKYPRLQKLKAK</sequence>
<evidence type="ECO:0000259" key="3">
    <source>
        <dbReference type="PROSITE" id="PS51671"/>
    </source>
</evidence>
<proteinExistence type="predicted"/>
<keyword evidence="5" id="KW-1185">Reference proteome</keyword>
<dbReference type="EMBL" id="KQ090272">
    <property type="protein sequence ID" value="KMS98041.1"/>
    <property type="molecule type" value="Genomic_DNA"/>
</dbReference>
<dbReference type="Pfam" id="PF01842">
    <property type="entry name" value="ACT"/>
    <property type="match status" value="1"/>
</dbReference>
<dbReference type="InterPro" id="IPR045865">
    <property type="entry name" value="ACT-like_dom_sf"/>
</dbReference>
<evidence type="ECO:0000313" key="4">
    <source>
        <dbReference type="EMBL" id="KMS98041.1"/>
    </source>
</evidence>
<dbReference type="PANTHER" id="PTHR31096:SF55">
    <property type="entry name" value="ACT DOMAIN-CONTAINING PROTEIN ACR6"/>
    <property type="match status" value="1"/>
</dbReference>
<dbReference type="OMA" id="TQVIHEN"/>
<keyword evidence="1 2" id="KW-0677">Repeat</keyword>
<evidence type="ECO:0000256" key="2">
    <source>
        <dbReference type="RuleBase" id="RU369043"/>
    </source>
</evidence>
<dbReference type="PANTHER" id="PTHR31096">
    <property type="entry name" value="ACT DOMAIN-CONTAINING PROTEIN ACR4-RELATED"/>
    <property type="match status" value="1"/>
</dbReference>
<dbReference type="Gramene" id="KMS98041">
    <property type="protein sequence ID" value="KMS98041"/>
    <property type="gene ID" value="BVRB_4g096350"/>
</dbReference>
<evidence type="ECO:0000313" key="5">
    <source>
        <dbReference type="Proteomes" id="UP000035740"/>
    </source>
</evidence>
<feature type="domain" description="ACT" evidence="3">
    <location>
        <begin position="20"/>
        <end position="98"/>
    </location>
</feature>
<dbReference type="AlphaFoldDB" id="A0A0J8BAY2"/>
<protein>
    <recommendedName>
        <fullName evidence="2">ACT domain-containing protein ACR</fullName>
    </recommendedName>
    <alternativeName>
        <fullName evidence="2">Protein ACT DOMAIN REPEATS</fullName>
    </alternativeName>
</protein>
<comment type="function">
    <text evidence="2">Binds amino acids.</text>
</comment>
<dbReference type="OrthoDB" id="1734184at2759"/>
<dbReference type="InterPro" id="IPR002912">
    <property type="entry name" value="ACT_dom"/>
</dbReference>
<organism evidence="4 5">
    <name type="scientific">Beta vulgaris subsp. vulgaris</name>
    <name type="common">Beet</name>
    <dbReference type="NCBI Taxonomy" id="3555"/>
    <lineage>
        <taxon>Eukaryota</taxon>
        <taxon>Viridiplantae</taxon>
        <taxon>Streptophyta</taxon>
        <taxon>Embryophyta</taxon>
        <taxon>Tracheophyta</taxon>
        <taxon>Spermatophyta</taxon>
        <taxon>Magnoliopsida</taxon>
        <taxon>eudicotyledons</taxon>
        <taxon>Gunneridae</taxon>
        <taxon>Pentapetalae</taxon>
        <taxon>Caryophyllales</taxon>
        <taxon>Chenopodiaceae</taxon>
        <taxon>Betoideae</taxon>
        <taxon>Beta</taxon>
    </lineage>
</organism>
<dbReference type="InterPro" id="IPR040217">
    <property type="entry name" value="ACR1-12"/>
</dbReference>
<accession>A0A0J8BAY2</accession>
<dbReference type="Gene3D" id="3.30.70.260">
    <property type="match status" value="1"/>
</dbReference>